<evidence type="ECO:0000313" key="2">
    <source>
        <dbReference type="Proteomes" id="UP000257014"/>
    </source>
</evidence>
<dbReference type="AlphaFoldDB" id="A0A3E0K8T6"/>
<protein>
    <submittedName>
        <fullName evidence="1">Uncharacterized protein</fullName>
    </submittedName>
</protein>
<dbReference type="Proteomes" id="UP000257014">
    <property type="component" value="Unassembled WGS sequence"/>
</dbReference>
<organism evidence="1 2">
    <name type="scientific">Caldibacillus debilis</name>
    <dbReference type="NCBI Taxonomy" id="301148"/>
    <lineage>
        <taxon>Bacteria</taxon>
        <taxon>Bacillati</taxon>
        <taxon>Bacillota</taxon>
        <taxon>Bacilli</taxon>
        <taxon>Bacillales</taxon>
        <taxon>Bacillaceae</taxon>
        <taxon>Caldibacillus</taxon>
    </lineage>
</organism>
<sequence length="112" mass="12608">MGAPFISVVDRRTKPLPFLRQRLGHSAANQRAGPAGFLFLKEYPGCSCISFAGIRALLERFLVLRTGSRGRARERIMWDISKGYFGCAANNVFSFRGNVECFHGKRRDDPLQ</sequence>
<evidence type="ECO:0000313" key="1">
    <source>
        <dbReference type="EMBL" id="REJ31628.1"/>
    </source>
</evidence>
<name>A0A3E0K8T6_9BACI</name>
<gene>
    <name evidence="1" type="ORF">C6P37_00300</name>
</gene>
<proteinExistence type="predicted"/>
<comment type="caution">
    <text evidence="1">The sequence shown here is derived from an EMBL/GenBank/DDBJ whole genome shotgun (WGS) entry which is preliminary data.</text>
</comment>
<accession>A0A3E0K8T6</accession>
<reference evidence="1 2" key="1">
    <citation type="submission" date="2018-03" db="EMBL/GenBank/DDBJ databases">
        <authorList>
            <person name="Keele B.F."/>
        </authorList>
    </citation>
    <scope>NUCLEOTIDE SEQUENCE [LARGE SCALE GENOMIC DNA]</scope>
    <source>
        <strain evidence="1">ZCTH4_d</strain>
    </source>
</reference>
<dbReference type="EMBL" id="QEWE01000002">
    <property type="protein sequence ID" value="REJ31628.1"/>
    <property type="molecule type" value="Genomic_DNA"/>
</dbReference>